<comment type="similarity">
    <text evidence="2 6">Belongs to the 4-toluene sulfonate uptake permease (TSUP) (TC 2.A.102) family.</text>
</comment>
<evidence type="ECO:0000313" key="7">
    <source>
        <dbReference type="EMBL" id="WDE10287.1"/>
    </source>
</evidence>
<feature type="transmembrane region" description="Helical" evidence="6">
    <location>
        <begin position="248"/>
        <end position="268"/>
    </location>
</feature>
<protein>
    <recommendedName>
        <fullName evidence="6">Probable membrane transporter protein</fullName>
    </recommendedName>
</protein>
<evidence type="ECO:0000256" key="2">
    <source>
        <dbReference type="ARBA" id="ARBA00009142"/>
    </source>
</evidence>
<keyword evidence="4 6" id="KW-1133">Transmembrane helix</keyword>
<evidence type="ECO:0000256" key="4">
    <source>
        <dbReference type="ARBA" id="ARBA00022989"/>
    </source>
</evidence>
<name>A0ABY7VBN0_9GAMM</name>
<evidence type="ECO:0000256" key="1">
    <source>
        <dbReference type="ARBA" id="ARBA00004141"/>
    </source>
</evidence>
<keyword evidence="8" id="KW-1185">Reference proteome</keyword>
<dbReference type="PANTHER" id="PTHR43701:SF2">
    <property type="entry name" value="MEMBRANE TRANSPORTER PROTEIN YJNA-RELATED"/>
    <property type="match status" value="1"/>
</dbReference>
<feature type="transmembrane region" description="Helical" evidence="6">
    <location>
        <begin position="208"/>
        <end position="241"/>
    </location>
</feature>
<organism evidence="7 8">
    <name type="scientific">Thalassomonas haliotis</name>
    <dbReference type="NCBI Taxonomy" id="485448"/>
    <lineage>
        <taxon>Bacteria</taxon>
        <taxon>Pseudomonadati</taxon>
        <taxon>Pseudomonadota</taxon>
        <taxon>Gammaproteobacteria</taxon>
        <taxon>Alteromonadales</taxon>
        <taxon>Colwelliaceae</taxon>
        <taxon>Thalassomonas</taxon>
    </lineage>
</organism>
<dbReference type="EMBL" id="CP059693">
    <property type="protein sequence ID" value="WDE10287.1"/>
    <property type="molecule type" value="Genomic_DNA"/>
</dbReference>
<comment type="subcellular location">
    <subcellularLocation>
        <location evidence="6">Cell membrane</location>
        <topology evidence="6">Multi-pass membrane protein</topology>
    </subcellularLocation>
    <subcellularLocation>
        <location evidence="1">Membrane</location>
        <topology evidence="1">Multi-pass membrane protein</topology>
    </subcellularLocation>
</comment>
<reference evidence="7 8" key="1">
    <citation type="journal article" date="2022" name="Mar. Drugs">
        <title>Bioassay-Guided Fractionation Leads to the Detection of Cholic Acid Generated by the Rare Thalassomonas sp.</title>
        <authorList>
            <person name="Pheiffer F."/>
            <person name="Schneider Y.K."/>
            <person name="Hansen E.H."/>
            <person name="Andersen J.H."/>
            <person name="Isaksson J."/>
            <person name="Busche T."/>
            <person name="R C."/>
            <person name="Kalinowski J."/>
            <person name="Zyl L.V."/>
            <person name="Trindade M."/>
        </authorList>
    </citation>
    <scope>NUCLEOTIDE SEQUENCE [LARGE SCALE GENOMIC DNA]</scope>
    <source>
        <strain evidence="7 8">A5K-61T</strain>
    </source>
</reference>
<feature type="transmembrane region" description="Helical" evidence="6">
    <location>
        <begin position="170"/>
        <end position="188"/>
    </location>
</feature>
<evidence type="ECO:0000256" key="5">
    <source>
        <dbReference type="ARBA" id="ARBA00023136"/>
    </source>
</evidence>
<dbReference type="Pfam" id="PF01925">
    <property type="entry name" value="TauE"/>
    <property type="match status" value="1"/>
</dbReference>
<dbReference type="InterPro" id="IPR002781">
    <property type="entry name" value="TM_pro_TauE-like"/>
</dbReference>
<evidence type="ECO:0000313" key="8">
    <source>
        <dbReference type="Proteomes" id="UP001215231"/>
    </source>
</evidence>
<feature type="transmembrane region" description="Helical" evidence="6">
    <location>
        <begin position="56"/>
        <end position="87"/>
    </location>
</feature>
<keyword evidence="5 6" id="KW-0472">Membrane</keyword>
<dbReference type="Proteomes" id="UP001215231">
    <property type="component" value="Chromosome"/>
</dbReference>
<gene>
    <name evidence="7" type="ORF">H3N35_18670</name>
</gene>
<sequence>MLAKSLYFHNKNNMQSNWKTRKKSLAFVTLSSYLLMSNWAQTGGLEQLLMQLLDSVLYTLLGILGAVFANLSGAGGGVVFIPVFNALGLNEAQALSTSFTIQCFGMTAGAITWCLHYRNASQSTDSGQTQKQVNHWQAFLPVVAVTSVCSVAGIYNAYSGDFTPPGSLPKLFSIFSIALGASLLLQLILTRRSSANSALPAPVSLKKIDYLCLLFIGYFGGMITACLSVGVGELLVFYLLIRGFNIQLSLACAIVVTAITVWSAAFTLNGLTSSWLSYQPVWQLALYAGPGAVIGGLVAKALVAKIPPLRLKFLLALWILLMGLAG</sequence>
<dbReference type="RefSeq" id="WP_274050318.1">
    <property type="nucleotide sequence ID" value="NZ_CP059693.1"/>
</dbReference>
<keyword evidence="3 6" id="KW-0812">Transmembrane</keyword>
<feature type="transmembrane region" description="Helical" evidence="6">
    <location>
        <begin position="138"/>
        <end position="158"/>
    </location>
</feature>
<evidence type="ECO:0000256" key="6">
    <source>
        <dbReference type="RuleBase" id="RU363041"/>
    </source>
</evidence>
<evidence type="ECO:0000256" key="3">
    <source>
        <dbReference type="ARBA" id="ARBA00022692"/>
    </source>
</evidence>
<keyword evidence="6" id="KW-1003">Cell membrane</keyword>
<dbReference type="PANTHER" id="PTHR43701">
    <property type="entry name" value="MEMBRANE TRANSPORTER PROTEIN MJ0441-RELATED"/>
    <property type="match status" value="1"/>
</dbReference>
<feature type="transmembrane region" description="Helical" evidence="6">
    <location>
        <begin position="99"/>
        <end position="118"/>
    </location>
</feature>
<accession>A0ABY7VBN0</accession>
<feature type="transmembrane region" description="Helical" evidence="6">
    <location>
        <begin position="280"/>
        <end position="302"/>
    </location>
</feature>
<dbReference type="InterPro" id="IPR051598">
    <property type="entry name" value="TSUP/Inactive_protease-like"/>
</dbReference>
<proteinExistence type="inferred from homology"/>